<protein>
    <submittedName>
        <fullName evidence="1">Uncharacterized protein</fullName>
    </submittedName>
</protein>
<dbReference type="Proteomes" id="UP000286907">
    <property type="component" value="Chromosome"/>
</dbReference>
<reference evidence="1 2" key="1">
    <citation type="journal article" date="2019" name="Syst. Appl. Microbiol.">
        <title>Oenococcus sicerae sp. nov., isolated from French cider.</title>
        <authorList>
            <person name="Cousin F.J."/>
            <person name="Le Guellec R."/>
            <person name="Chagnot C."/>
            <person name="Goux D."/>
            <person name="Dalmasso M."/>
            <person name="Laplace J.M."/>
            <person name="Cretenet M."/>
        </authorList>
    </citation>
    <scope>NUCLEOTIDE SEQUENCE [LARGE SCALE GENOMIC DNA]</scope>
    <source>
        <strain evidence="1 2">UCMA 15228</strain>
    </source>
</reference>
<keyword evidence="2" id="KW-1185">Reference proteome</keyword>
<evidence type="ECO:0000313" key="2">
    <source>
        <dbReference type="Proteomes" id="UP000286907"/>
    </source>
</evidence>
<evidence type="ECO:0000313" key="1">
    <source>
        <dbReference type="EMBL" id="QAS70234.1"/>
    </source>
</evidence>
<dbReference type="EMBL" id="CP029684">
    <property type="protein sequence ID" value="QAS70234.1"/>
    <property type="molecule type" value="Genomic_DNA"/>
</dbReference>
<organism evidence="1 2">
    <name type="scientific">Oenococcus sicerae</name>
    <dbReference type="NCBI Taxonomy" id="2203724"/>
    <lineage>
        <taxon>Bacteria</taxon>
        <taxon>Bacillati</taxon>
        <taxon>Bacillota</taxon>
        <taxon>Bacilli</taxon>
        <taxon>Lactobacillales</taxon>
        <taxon>Lactobacillaceae</taxon>
        <taxon>Oenococcus</taxon>
    </lineage>
</organism>
<accession>A0ABX5QN43</accession>
<proteinExistence type="predicted"/>
<gene>
    <name evidence="1" type="ORF">DLJ48_06710</name>
</gene>
<name>A0ABX5QN43_9LACO</name>
<sequence length="86" mass="10120">MTFIIRQAHFHLYLNVKHEWSDWSEHAEFDLATAEKLSADLIKNHGYCVAITPTEMIEKIEAKEQNSRNFQYAVIYGRKVHVERTA</sequence>
<dbReference type="RefSeq" id="WP_128686702.1">
    <property type="nucleotide sequence ID" value="NZ_CP029684.2"/>
</dbReference>